<protein>
    <recommendedName>
        <fullName evidence="3">Phage head-tail adaptor</fullName>
    </recommendedName>
</protein>
<dbReference type="EMBL" id="CP053452">
    <property type="protein sequence ID" value="QJW94697.1"/>
    <property type="molecule type" value="Genomic_DNA"/>
</dbReference>
<dbReference type="KEGG" id="ftj:FTUN_2219"/>
<dbReference type="InterPro" id="IPR008767">
    <property type="entry name" value="Phage_SPP1_head-tail_adaptor"/>
</dbReference>
<evidence type="ECO:0000313" key="1">
    <source>
        <dbReference type="EMBL" id="QJW94697.1"/>
    </source>
</evidence>
<evidence type="ECO:0000313" key="2">
    <source>
        <dbReference type="Proteomes" id="UP000503447"/>
    </source>
</evidence>
<dbReference type="NCBIfam" id="TIGR01563">
    <property type="entry name" value="gp16_SPP1"/>
    <property type="match status" value="1"/>
</dbReference>
<sequence length="118" mass="13107">MPGQLGKKTRIGRLRQFVTIQSPTTTPAAFRGKVTAWANLEADVRAEVIATGGREIFQSGTTQAQYTHRVRMRYRTDVNSTCRLLWQDTGITLNIVACPPTVGAENLLELWCIVEEGT</sequence>
<dbReference type="Proteomes" id="UP000503447">
    <property type="component" value="Chromosome"/>
</dbReference>
<keyword evidence="2" id="KW-1185">Reference proteome</keyword>
<dbReference type="Gene3D" id="2.40.10.270">
    <property type="entry name" value="Bacteriophage SPP1 head-tail adaptor protein"/>
    <property type="match status" value="1"/>
</dbReference>
<gene>
    <name evidence="1" type="ORF">FTUN_2219</name>
</gene>
<dbReference type="InterPro" id="IPR038666">
    <property type="entry name" value="SSP1_head-tail_sf"/>
</dbReference>
<organism evidence="1 2">
    <name type="scientific">Frigoriglobus tundricola</name>
    <dbReference type="NCBI Taxonomy" id="2774151"/>
    <lineage>
        <taxon>Bacteria</taxon>
        <taxon>Pseudomonadati</taxon>
        <taxon>Planctomycetota</taxon>
        <taxon>Planctomycetia</taxon>
        <taxon>Gemmatales</taxon>
        <taxon>Gemmataceae</taxon>
        <taxon>Frigoriglobus</taxon>
    </lineage>
</organism>
<accession>A0A6M5YKZ7</accession>
<proteinExistence type="predicted"/>
<dbReference type="RefSeq" id="WP_171470636.1">
    <property type="nucleotide sequence ID" value="NZ_CP053452.2"/>
</dbReference>
<dbReference type="AlphaFoldDB" id="A0A6M5YKZ7"/>
<reference evidence="2" key="1">
    <citation type="submission" date="2020-05" db="EMBL/GenBank/DDBJ databases">
        <title>Frigoriglobus tundricola gen. nov., sp. nov., a psychrotolerant cellulolytic planctomycete of the family Gemmataceae with two divergent copies of 16S rRNA gene.</title>
        <authorList>
            <person name="Kulichevskaya I.S."/>
            <person name="Ivanova A.A."/>
            <person name="Naumoff D.G."/>
            <person name="Beletsky A.V."/>
            <person name="Rijpstra W.I.C."/>
            <person name="Sinninghe Damste J.S."/>
            <person name="Mardanov A.V."/>
            <person name="Ravin N.V."/>
            <person name="Dedysh S.N."/>
        </authorList>
    </citation>
    <scope>NUCLEOTIDE SEQUENCE [LARGE SCALE GENOMIC DNA]</scope>
    <source>
        <strain evidence="2">PL17</strain>
    </source>
</reference>
<dbReference type="Pfam" id="PF05521">
    <property type="entry name" value="Phage_HCP"/>
    <property type="match status" value="1"/>
</dbReference>
<evidence type="ECO:0008006" key="3">
    <source>
        <dbReference type="Google" id="ProtNLM"/>
    </source>
</evidence>
<name>A0A6M5YKZ7_9BACT</name>